<dbReference type="FunFam" id="3.80.10.10:FF:000095">
    <property type="entry name" value="LRR receptor-like serine/threonine-protein kinase GSO1"/>
    <property type="match status" value="2"/>
</dbReference>
<dbReference type="SUPFAM" id="SSF56112">
    <property type="entry name" value="Protein kinase-like (PK-like)"/>
    <property type="match status" value="1"/>
</dbReference>
<evidence type="ECO:0000256" key="6">
    <source>
        <dbReference type="ARBA" id="ARBA00022989"/>
    </source>
</evidence>
<dbReference type="SUPFAM" id="SSF52058">
    <property type="entry name" value="L domain-like"/>
    <property type="match status" value="2"/>
</dbReference>
<dbReference type="Pfam" id="PF08263">
    <property type="entry name" value="LRRNT_2"/>
    <property type="match status" value="1"/>
</dbReference>
<feature type="chain" id="PRO_5042154673" description="Leucine-rich repeat-containing N-terminal plant-type domain-containing protein" evidence="9">
    <location>
        <begin position="18"/>
        <end position="749"/>
    </location>
</feature>
<keyword evidence="4" id="KW-0812">Transmembrane</keyword>
<comment type="similarity">
    <text evidence="8">Belongs to the polygalacturonase-inhibiting protein family.</text>
</comment>
<protein>
    <recommendedName>
        <fullName evidence="10">Leucine-rich repeat-containing N-terminal plant-type domain-containing protein</fullName>
    </recommendedName>
</protein>
<dbReference type="InterPro" id="IPR001611">
    <property type="entry name" value="Leu-rich_rpt"/>
</dbReference>
<dbReference type="Gene3D" id="3.80.10.10">
    <property type="entry name" value="Ribonuclease Inhibitor"/>
    <property type="match status" value="3"/>
</dbReference>
<dbReference type="GO" id="GO:0016020">
    <property type="term" value="C:membrane"/>
    <property type="evidence" value="ECO:0007669"/>
    <property type="project" value="UniProtKB-SubCell"/>
</dbReference>
<evidence type="ECO:0000313" key="11">
    <source>
        <dbReference type="EMBL" id="KAK4348081.1"/>
    </source>
</evidence>
<dbReference type="Gene3D" id="3.30.200.20">
    <property type="entry name" value="Phosphorylase Kinase, domain 1"/>
    <property type="match status" value="1"/>
</dbReference>
<keyword evidence="7" id="KW-0472">Membrane</keyword>
<evidence type="ECO:0000313" key="12">
    <source>
        <dbReference type="Proteomes" id="UP001291623"/>
    </source>
</evidence>
<comment type="caution">
    <text evidence="11">The sequence shown here is derived from an EMBL/GenBank/DDBJ whole genome shotgun (WGS) entry which is preliminary data.</text>
</comment>
<dbReference type="PANTHER" id="PTHR48059:SF30">
    <property type="entry name" value="OS06G0587000 PROTEIN"/>
    <property type="match status" value="1"/>
</dbReference>
<evidence type="ECO:0000256" key="2">
    <source>
        <dbReference type="ARBA" id="ARBA00004196"/>
    </source>
</evidence>
<keyword evidence="12" id="KW-1185">Reference proteome</keyword>
<evidence type="ECO:0000256" key="4">
    <source>
        <dbReference type="ARBA" id="ARBA00022692"/>
    </source>
</evidence>
<name>A0AAE1RBC9_9SOLA</name>
<dbReference type="InterPro" id="IPR011009">
    <property type="entry name" value="Kinase-like_dom_sf"/>
</dbReference>
<evidence type="ECO:0000259" key="10">
    <source>
        <dbReference type="Pfam" id="PF08263"/>
    </source>
</evidence>
<dbReference type="GO" id="GO:0050832">
    <property type="term" value="P:defense response to fungus"/>
    <property type="evidence" value="ECO:0007669"/>
    <property type="project" value="UniProtKB-ARBA"/>
</dbReference>
<dbReference type="InterPro" id="IPR032675">
    <property type="entry name" value="LRR_dom_sf"/>
</dbReference>
<keyword evidence="3" id="KW-0433">Leucine-rich repeat</keyword>
<evidence type="ECO:0000256" key="9">
    <source>
        <dbReference type="SAM" id="SignalP"/>
    </source>
</evidence>
<dbReference type="PANTHER" id="PTHR48059">
    <property type="entry name" value="POLYGALACTURONASE INHIBITOR 1"/>
    <property type="match status" value="1"/>
</dbReference>
<feature type="domain" description="Leucine-rich repeat-containing N-terminal plant-type" evidence="10">
    <location>
        <begin position="24"/>
        <end position="63"/>
    </location>
</feature>
<dbReference type="SMART" id="SM00369">
    <property type="entry name" value="LRR_TYP"/>
    <property type="match status" value="6"/>
</dbReference>
<reference evidence="11" key="1">
    <citation type="submission" date="2023-12" db="EMBL/GenBank/DDBJ databases">
        <title>Genome assembly of Anisodus tanguticus.</title>
        <authorList>
            <person name="Wang Y.-J."/>
        </authorList>
    </citation>
    <scope>NUCLEOTIDE SEQUENCE</scope>
    <source>
        <strain evidence="11">KB-2021</strain>
        <tissue evidence="11">Leaf</tissue>
    </source>
</reference>
<evidence type="ECO:0000256" key="5">
    <source>
        <dbReference type="ARBA" id="ARBA00022737"/>
    </source>
</evidence>
<keyword evidence="5" id="KW-0677">Repeat</keyword>
<dbReference type="Pfam" id="PF13855">
    <property type="entry name" value="LRR_8"/>
    <property type="match status" value="1"/>
</dbReference>
<dbReference type="InterPro" id="IPR003591">
    <property type="entry name" value="Leu-rich_rpt_typical-subtyp"/>
</dbReference>
<organism evidence="11 12">
    <name type="scientific">Anisodus tanguticus</name>
    <dbReference type="NCBI Taxonomy" id="243964"/>
    <lineage>
        <taxon>Eukaryota</taxon>
        <taxon>Viridiplantae</taxon>
        <taxon>Streptophyta</taxon>
        <taxon>Embryophyta</taxon>
        <taxon>Tracheophyta</taxon>
        <taxon>Spermatophyta</taxon>
        <taxon>Magnoliopsida</taxon>
        <taxon>eudicotyledons</taxon>
        <taxon>Gunneridae</taxon>
        <taxon>Pentapetalae</taxon>
        <taxon>asterids</taxon>
        <taxon>lamiids</taxon>
        <taxon>Solanales</taxon>
        <taxon>Solanaceae</taxon>
        <taxon>Solanoideae</taxon>
        <taxon>Hyoscyameae</taxon>
        <taxon>Anisodus</taxon>
    </lineage>
</organism>
<gene>
    <name evidence="11" type="ORF">RND71_034420</name>
</gene>
<dbReference type="Pfam" id="PF00560">
    <property type="entry name" value="LRR_1"/>
    <property type="match status" value="6"/>
</dbReference>
<comment type="subcellular location">
    <subcellularLocation>
        <location evidence="2">Cell envelope</location>
    </subcellularLocation>
    <subcellularLocation>
        <location evidence="1">Membrane</location>
        <topology evidence="1">Single-pass membrane protein</topology>
    </subcellularLocation>
</comment>
<dbReference type="EMBL" id="JAVYJV010000018">
    <property type="protein sequence ID" value="KAK4348081.1"/>
    <property type="molecule type" value="Genomic_DNA"/>
</dbReference>
<dbReference type="InterPro" id="IPR013210">
    <property type="entry name" value="LRR_N_plant-typ"/>
</dbReference>
<dbReference type="Proteomes" id="UP001291623">
    <property type="component" value="Unassembled WGS sequence"/>
</dbReference>
<evidence type="ECO:0000256" key="8">
    <source>
        <dbReference type="ARBA" id="ARBA00038043"/>
    </source>
</evidence>
<evidence type="ECO:0000256" key="1">
    <source>
        <dbReference type="ARBA" id="ARBA00004167"/>
    </source>
</evidence>
<keyword evidence="6" id="KW-1133">Transmembrane helix</keyword>
<dbReference type="AlphaFoldDB" id="A0AAE1RBC9"/>
<sequence length="749" mass="82915">MLAFVFVLLHHFTASSAIIPNIGTDEAALLAFKSHISSDPNNVLASNWSSSSPVCSCIGITCSGRHHRVTALDISSTQHHGTVPPHLGNLSFLVFLDISNNTFHGDLPEELVHLQRLKLIDITRNNFSGVIPSFLSLLPNLRFVYLSNNEFSGEILSSFSNLTSLEELRMQRNFLHGEIPPEIGDLRYLTFLDLQDIRNNLPNLEVLLLSSNYLDGLIPPNLEKCSKLQLLTMSGNEFTGTVPENLTPQNLSMQCQAELIMFMHFTLIARREIFNISALQMFTMYGNQLSGSLPSDLGPIPDSLGALEFLKVLYLGDNNFINEPYSSELRFVSSLTNCRYLREVVIEDNPLDGFLPASVGKFSDSFRIFVARRTKLKGTIPEEIGNLSGLRVLALSHNEFTSFIPEKLRNMQNLQEFYLENNSLGGTIPDICSLQNLGSLNLTGNQICGRIHPEAGNLMAVTLIDLSKNDFSGNIPSTMGGLEKLISLSMSHNKLEGAIPSTFGKMVGLEFLDFSYNNLTSETPKPLQVLSHLKNFNISFNKLRGEIPSGGPFANFTSLSFISNDALCGDYRFNVSPCLIKSTKKSRRRRALAGLYIVLGQTDVSLVKRHERISYHELQQTTEGFSESNLLGSGSFCMVYKGILQNGTLLAAKETFTGIRPSDEIFTGDMSLRYWIKDAFPSGVGQVVDADLLRPEEEHIKAKTQCALSIMELALSCTLVSPDARVNIEDALSALKKIRHQFATSCAMT</sequence>
<evidence type="ECO:0000256" key="7">
    <source>
        <dbReference type="ARBA" id="ARBA00023136"/>
    </source>
</evidence>
<dbReference type="InterPro" id="IPR051848">
    <property type="entry name" value="PGIP"/>
</dbReference>
<accession>A0AAE1RBC9</accession>
<keyword evidence="9" id="KW-0732">Signal</keyword>
<proteinExistence type="inferred from homology"/>
<evidence type="ECO:0000256" key="3">
    <source>
        <dbReference type="ARBA" id="ARBA00022614"/>
    </source>
</evidence>
<feature type="signal peptide" evidence="9">
    <location>
        <begin position="1"/>
        <end position="17"/>
    </location>
</feature>